<accession>A0A941FQ80</accession>
<proteinExistence type="predicted"/>
<name>A0A941FQ80_9BACI</name>
<dbReference type="EMBL" id="JAGTPW010000005">
    <property type="protein sequence ID" value="MBR8644172.1"/>
    <property type="molecule type" value="Genomic_DNA"/>
</dbReference>
<protein>
    <submittedName>
        <fullName evidence="1">Uncharacterized protein</fullName>
    </submittedName>
</protein>
<organism evidence="1 2">
    <name type="scientific">Peribacillus frigoritolerans</name>
    <dbReference type="NCBI Taxonomy" id="450367"/>
    <lineage>
        <taxon>Bacteria</taxon>
        <taxon>Bacillati</taxon>
        <taxon>Bacillota</taxon>
        <taxon>Bacilli</taxon>
        <taxon>Bacillales</taxon>
        <taxon>Bacillaceae</taxon>
        <taxon>Peribacillus</taxon>
    </lineage>
</organism>
<gene>
    <name evidence="1" type="ORF">KEH51_04470</name>
</gene>
<evidence type="ECO:0000313" key="2">
    <source>
        <dbReference type="Proteomes" id="UP000680045"/>
    </source>
</evidence>
<sequence>MGKIVGSLSPANGKLLKKHAFEIGDALDRMSNKIEARLVDFMIHELGFAPSAARSIA</sequence>
<dbReference type="AlphaFoldDB" id="A0A941FQ80"/>
<comment type="caution">
    <text evidence="1">The sequence shown here is derived from an EMBL/GenBank/DDBJ whole genome shotgun (WGS) entry which is preliminary data.</text>
</comment>
<dbReference type="Proteomes" id="UP000680045">
    <property type="component" value="Unassembled WGS sequence"/>
</dbReference>
<reference evidence="1" key="1">
    <citation type="submission" date="2021-04" db="EMBL/GenBank/DDBJ databases">
        <title>Whole genome sequencing of Enterococci isolates from hospitalized patients.</title>
        <authorList>
            <person name="Ogoti B.M."/>
            <person name="Onyambu F.G."/>
        </authorList>
    </citation>
    <scope>NUCLEOTIDE SEQUENCE</scope>
    <source>
        <strain evidence="1">242</strain>
    </source>
</reference>
<evidence type="ECO:0000313" key="1">
    <source>
        <dbReference type="EMBL" id="MBR8644172.1"/>
    </source>
</evidence>